<feature type="region of interest" description="Disordered" evidence="1">
    <location>
        <begin position="107"/>
        <end position="156"/>
    </location>
</feature>
<evidence type="ECO:0000256" key="1">
    <source>
        <dbReference type="SAM" id="MobiDB-lite"/>
    </source>
</evidence>
<name>A0AAV4I7Y2_9GAST</name>
<feature type="compositionally biased region" description="Polar residues" evidence="1">
    <location>
        <begin position="147"/>
        <end position="156"/>
    </location>
</feature>
<protein>
    <submittedName>
        <fullName evidence="2">Uncharacterized protein</fullName>
    </submittedName>
</protein>
<gene>
    <name evidence="2" type="ORF">ElyMa_002958700</name>
</gene>
<sequence>MRPGEDGRGFDIAKEKVKCQTLGGSAANTNVKVLGLTRPGIEPRTSRSLSECLTARPQSRCGTEHVTEAPVDGSIESKVPVLMRTLRIKRWNKEERLIRLTNLVTAQEEKKNQDLDTGMGGNKQYHDGSQDFEVSGGFDEDQESEDMSQGQKVTLS</sequence>
<keyword evidence="3" id="KW-1185">Reference proteome</keyword>
<evidence type="ECO:0000313" key="3">
    <source>
        <dbReference type="Proteomes" id="UP000762676"/>
    </source>
</evidence>
<proteinExistence type="predicted"/>
<dbReference type="Proteomes" id="UP000762676">
    <property type="component" value="Unassembled WGS sequence"/>
</dbReference>
<organism evidence="2 3">
    <name type="scientific">Elysia marginata</name>
    <dbReference type="NCBI Taxonomy" id="1093978"/>
    <lineage>
        <taxon>Eukaryota</taxon>
        <taxon>Metazoa</taxon>
        <taxon>Spiralia</taxon>
        <taxon>Lophotrochozoa</taxon>
        <taxon>Mollusca</taxon>
        <taxon>Gastropoda</taxon>
        <taxon>Heterobranchia</taxon>
        <taxon>Euthyneura</taxon>
        <taxon>Panpulmonata</taxon>
        <taxon>Sacoglossa</taxon>
        <taxon>Placobranchoidea</taxon>
        <taxon>Plakobranchidae</taxon>
        <taxon>Elysia</taxon>
    </lineage>
</organism>
<reference evidence="2 3" key="1">
    <citation type="journal article" date="2021" name="Elife">
        <title>Chloroplast acquisition without the gene transfer in kleptoplastic sea slugs, Plakobranchus ocellatus.</title>
        <authorList>
            <person name="Maeda T."/>
            <person name="Takahashi S."/>
            <person name="Yoshida T."/>
            <person name="Shimamura S."/>
            <person name="Takaki Y."/>
            <person name="Nagai Y."/>
            <person name="Toyoda A."/>
            <person name="Suzuki Y."/>
            <person name="Arimoto A."/>
            <person name="Ishii H."/>
            <person name="Satoh N."/>
            <person name="Nishiyama T."/>
            <person name="Hasebe M."/>
            <person name="Maruyama T."/>
            <person name="Minagawa J."/>
            <person name="Obokata J."/>
            <person name="Shigenobu S."/>
        </authorList>
    </citation>
    <scope>NUCLEOTIDE SEQUENCE [LARGE SCALE GENOMIC DNA]</scope>
</reference>
<comment type="caution">
    <text evidence="2">The sequence shown here is derived from an EMBL/GenBank/DDBJ whole genome shotgun (WGS) entry which is preliminary data.</text>
</comment>
<accession>A0AAV4I7Y2</accession>
<dbReference type="AlphaFoldDB" id="A0AAV4I7Y2"/>
<dbReference type="EMBL" id="BMAT01006097">
    <property type="protein sequence ID" value="GFS06180.1"/>
    <property type="molecule type" value="Genomic_DNA"/>
</dbReference>
<evidence type="ECO:0000313" key="2">
    <source>
        <dbReference type="EMBL" id="GFS06180.1"/>
    </source>
</evidence>